<feature type="compositionally biased region" description="Polar residues" evidence="1">
    <location>
        <begin position="98"/>
        <end position="110"/>
    </location>
</feature>
<dbReference type="InterPro" id="IPR003034">
    <property type="entry name" value="SAP_dom"/>
</dbReference>
<accession>A0A6A5W839</accession>
<dbReference type="Proteomes" id="UP000799779">
    <property type="component" value="Unassembled WGS sequence"/>
</dbReference>
<name>A0A6A5W839_9PLEO</name>
<evidence type="ECO:0000256" key="1">
    <source>
        <dbReference type="SAM" id="MobiDB-lite"/>
    </source>
</evidence>
<organism evidence="3 4">
    <name type="scientific">Amniculicola lignicola CBS 123094</name>
    <dbReference type="NCBI Taxonomy" id="1392246"/>
    <lineage>
        <taxon>Eukaryota</taxon>
        <taxon>Fungi</taxon>
        <taxon>Dikarya</taxon>
        <taxon>Ascomycota</taxon>
        <taxon>Pezizomycotina</taxon>
        <taxon>Dothideomycetes</taxon>
        <taxon>Pleosporomycetidae</taxon>
        <taxon>Pleosporales</taxon>
        <taxon>Amniculicolaceae</taxon>
        <taxon>Amniculicola</taxon>
    </lineage>
</organism>
<gene>
    <name evidence="3" type="ORF">P154DRAFT_524743</name>
</gene>
<feature type="region of interest" description="Disordered" evidence="1">
    <location>
        <begin position="1"/>
        <end position="45"/>
    </location>
</feature>
<reference evidence="3" key="1">
    <citation type="journal article" date="2020" name="Stud. Mycol.">
        <title>101 Dothideomycetes genomes: a test case for predicting lifestyles and emergence of pathogens.</title>
        <authorList>
            <person name="Haridas S."/>
            <person name="Albert R."/>
            <person name="Binder M."/>
            <person name="Bloem J."/>
            <person name="Labutti K."/>
            <person name="Salamov A."/>
            <person name="Andreopoulos B."/>
            <person name="Baker S."/>
            <person name="Barry K."/>
            <person name="Bills G."/>
            <person name="Bluhm B."/>
            <person name="Cannon C."/>
            <person name="Castanera R."/>
            <person name="Culley D."/>
            <person name="Daum C."/>
            <person name="Ezra D."/>
            <person name="Gonzalez J."/>
            <person name="Henrissat B."/>
            <person name="Kuo A."/>
            <person name="Liang C."/>
            <person name="Lipzen A."/>
            <person name="Lutzoni F."/>
            <person name="Magnuson J."/>
            <person name="Mondo S."/>
            <person name="Nolan M."/>
            <person name="Ohm R."/>
            <person name="Pangilinan J."/>
            <person name="Park H.-J."/>
            <person name="Ramirez L."/>
            <person name="Alfaro M."/>
            <person name="Sun H."/>
            <person name="Tritt A."/>
            <person name="Yoshinaga Y."/>
            <person name="Zwiers L.-H."/>
            <person name="Turgeon B."/>
            <person name="Goodwin S."/>
            <person name="Spatafora J."/>
            <person name="Crous P."/>
            <person name="Grigoriev I."/>
        </authorList>
    </citation>
    <scope>NUCLEOTIDE SEQUENCE</scope>
    <source>
        <strain evidence="3">CBS 123094</strain>
    </source>
</reference>
<feature type="compositionally biased region" description="Polar residues" evidence="1">
    <location>
        <begin position="17"/>
        <end position="38"/>
    </location>
</feature>
<feature type="domain" description="SAP" evidence="2">
    <location>
        <begin position="51"/>
        <end position="76"/>
    </location>
</feature>
<sequence length="245" mass="26001">MHASRASSRALKHLAASRSTQSRSLSMTGPATFSSLLTSERPAGNLPQHIAGLRAECQKRKLPTAGSKAELIDRLSAHEVSSTRTFSTAIDSSKRPVPNTSDTTSTPIRHFNTSRSLKSVNDSSTIDFAYLPDYDPDSGETPVLRVPILPQTQLSEATKSATAADLDEGIDVMLPTIMTVAADGTHIYAPSAMSEVSDNNSIDFQGMAAKVASKLSAPINADGSMTKQILNSLVDDVFGPKGKRA</sequence>
<dbReference type="InterPro" id="IPR036361">
    <property type="entry name" value="SAP_dom_sf"/>
</dbReference>
<feature type="region of interest" description="Disordered" evidence="1">
    <location>
        <begin position="83"/>
        <end position="110"/>
    </location>
</feature>
<dbReference type="OrthoDB" id="3993201at2759"/>
<dbReference type="AlphaFoldDB" id="A0A6A5W839"/>
<keyword evidence="4" id="KW-1185">Reference proteome</keyword>
<dbReference type="SUPFAM" id="SSF68906">
    <property type="entry name" value="SAP domain"/>
    <property type="match status" value="1"/>
</dbReference>
<evidence type="ECO:0000313" key="4">
    <source>
        <dbReference type="Proteomes" id="UP000799779"/>
    </source>
</evidence>
<dbReference type="EMBL" id="ML977612">
    <property type="protein sequence ID" value="KAF1997537.1"/>
    <property type="molecule type" value="Genomic_DNA"/>
</dbReference>
<evidence type="ECO:0000259" key="2">
    <source>
        <dbReference type="Pfam" id="PF02037"/>
    </source>
</evidence>
<dbReference type="Gene3D" id="1.10.720.30">
    <property type="entry name" value="SAP domain"/>
    <property type="match status" value="1"/>
</dbReference>
<dbReference type="Pfam" id="PF02037">
    <property type="entry name" value="SAP"/>
    <property type="match status" value="1"/>
</dbReference>
<proteinExistence type="predicted"/>
<protein>
    <recommendedName>
        <fullName evidence="2">SAP domain-containing protein</fullName>
    </recommendedName>
</protein>
<evidence type="ECO:0000313" key="3">
    <source>
        <dbReference type="EMBL" id="KAF1997537.1"/>
    </source>
</evidence>